<feature type="compositionally biased region" description="Basic and acidic residues" evidence="1">
    <location>
        <begin position="96"/>
        <end position="132"/>
    </location>
</feature>
<feature type="domain" description="S1 motif" evidence="2">
    <location>
        <begin position="6"/>
        <end position="74"/>
    </location>
</feature>
<sequence length="140" mass="15428">MSIEVGSKLQGKVTGITNFGAFVELPGGSTGLVHISEVADNYVKDINEHLKVGDEVTVKVLNVESDGKIGLSIRKAKDQPKPAQSNSGRSRSNHRSNNDYRPKETFEQKMARFLKDSEDRLSSLKRQTESRRGGRGSKRG</sequence>
<dbReference type="RefSeq" id="WP_336588948.1">
    <property type="nucleotide sequence ID" value="NZ_JBBAXC010000028.1"/>
</dbReference>
<dbReference type="Gene3D" id="2.40.50.140">
    <property type="entry name" value="Nucleic acid-binding proteins"/>
    <property type="match status" value="1"/>
</dbReference>
<dbReference type="InterPro" id="IPR050437">
    <property type="entry name" value="Ribos_protein_bS1-like"/>
</dbReference>
<dbReference type="Proteomes" id="UP001312865">
    <property type="component" value="Unassembled WGS sequence"/>
</dbReference>
<dbReference type="NCBIfam" id="NF006363">
    <property type="entry name" value="PRK08582.1"/>
    <property type="match status" value="1"/>
</dbReference>
<protein>
    <submittedName>
        <fullName evidence="3">S1 domain-containing RNA-binding protein</fullName>
    </submittedName>
</protein>
<dbReference type="CDD" id="cd05692">
    <property type="entry name" value="S1_RPS1_repeat_hs4"/>
    <property type="match status" value="1"/>
</dbReference>
<reference evidence="3 4" key="1">
    <citation type="journal article" date="2018" name="J. Microbiol.">
        <title>Bacillus spongiae sp. nov., isolated from sponge of Jeju Island.</title>
        <authorList>
            <person name="Lee G.E."/>
            <person name="Im W.T."/>
            <person name="Park J.S."/>
        </authorList>
    </citation>
    <scope>NUCLEOTIDE SEQUENCE [LARGE SCALE GENOMIC DNA]</scope>
    <source>
        <strain evidence="3 4">135PIL107-10</strain>
    </source>
</reference>
<evidence type="ECO:0000259" key="2">
    <source>
        <dbReference type="PROSITE" id="PS50126"/>
    </source>
</evidence>
<evidence type="ECO:0000256" key="1">
    <source>
        <dbReference type="SAM" id="MobiDB-lite"/>
    </source>
</evidence>
<name>A0ABU8HK17_9BACI</name>
<dbReference type="PROSITE" id="PS50126">
    <property type="entry name" value="S1"/>
    <property type="match status" value="1"/>
</dbReference>
<proteinExistence type="predicted"/>
<dbReference type="EMBL" id="JBBAXC010000028">
    <property type="protein sequence ID" value="MEI5909506.1"/>
    <property type="molecule type" value="Genomic_DNA"/>
</dbReference>
<dbReference type="InterPro" id="IPR003029">
    <property type="entry name" value="S1_domain"/>
</dbReference>
<feature type="region of interest" description="Disordered" evidence="1">
    <location>
        <begin position="71"/>
        <end position="140"/>
    </location>
</feature>
<dbReference type="SUPFAM" id="SSF50249">
    <property type="entry name" value="Nucleic acid-binding proteins"/>
    <property type="match status" value="1"/>
</dbReference>
<dbReference type="Pfam" id="PF00575">
    <property type="entry name" value="S1"/>
    <property type="match status" value="1"/>
</dbReference>
<dbReference type="PANTHER" id="PTHR10724:SF10">
    <property type="entry name" value="S1 RNA-BINDING DOMAIN-CONTAINING PROTEIN 1"/>
    <property type="match status" value="1"/>
</dbReference>
<organism evidence="3 4">
    <name type="scientific">Bacillus spongiae</name>
    <dbReference type="NCBI Taxonomy" id="2683610"/>
    <lineage>
        <taxon>Bacteria</taxon>
        <taxon>Bacillati</taxon>
        <taxon>Bacillota</taxon>
        <taxon>Bacilli</taxon>
        <taxon>Bacillales</taxon>
        <taxon>Bacillaceae</taxon>
        <taxon>Bacillus</taxon>
    </lineage>
</organism>
<keyword evidence="4" id="KW-1185">Reference proteome</keyword>
<dbReference type="PANTHER" id="PTHR10724">
    <property type="entry name" value="30S RIBOSOMAL PROTEIN S1"/>
    <property type="match status" value="1"/>
</dbReference>
<gene>
    <name evidence="3" type="ORF">WAK64_20980</name>
</gene>
<accession>A0ABU8HK17</accession>
<dbReference type="SMART" id="SM00316">
    <property type="entry name" value="S1"/>
    <property type="match status" value="1"/>
</dbReference>
<dbReference type="InterPro" id="IPR012340">
    <property type="entry name" value="NA-bd_OB-fold"/>
</dbReference>
<evidence type="ECO:0000313" key="4">
    <source>
        <dbReference type="Proteomes" id="UP001312865"/>
    </source>
</evidence>
<comment type="caution">
    <text evidence="3">The sequence shown here is derived from an EMBL/GenBank/DDBJ whole genome shotgun (WGS) entry which is preliminary data.</text>
</comment>
<evidence type="ECO:0000313" key="3">
    <source>
        <dbReference type="EMBL" id="MEI5909506.1"/>
    </source>
</evidence>